<dbReference type="AlphaFoldDB" id="A0A9P4GXJ3"/>
<name>A0A9P4GXJ3_9PLEO</name>
<accession>A0A9P4GXJ3</accession>
<gene>
    <name evidence="1" type="ORF">EK21DRAFT_118413</name>
</gene>
<protein>
    <submittedName>
        <fullName evidence="1">Uncharacterized protein</fullName>
    </submittedName>
</protein>
<comment type="caution">
    <text evidence="1">The sequence shown here is derived from an EMBL/GenBank/DDBJ whole genome shotgun (WGS) entry which is preliminary data.</text>
</comment>
<keyword evidence="2" id="KW-1185">Reference proteome</keyword>
<reference evidence="1" key="1">
    <citation type="journal article" date="2020" name="Stud. Mycol.">
        <title>101 Dothideomycetes genomes: a test case for predicting lifestyles and emergence of pathogens.</title>
        <authorList>
            <person name="Haridas S."/>
            <person name="Albert R."/>
            <person name="Binder M."/>
            <person name="Bloem J."/>
            <person name="Labutti K."/>
            <person name="Salamov A."/>
            <person name="Andreopoulos B."/>
            <person name="Baker S."/>
            <person name="Barry K."/>
            <person name="Bills G."/>
            <person name="Bluhm B."/>
            <person name="Cannon C."/>
            <person name="Castanera R."/>
            <person name="Culley D."/>
            <person name="Daum C."/>
            <person name="Ezra D."/>
            <person name="Gonzalez J."/>
            <person name="Henrissat B."/>
            <person name="Kuo A."/>
            <person name="Liang C."/>
            <person name="Lipzen A."/>
            <person name="Lutzoni F."/>
            <person name="Magnuson J."/>
            <person name="Mondo S."/>
            <person name="Nolan M."/>
            <person name="Ohm R."/>
            <person name="Pangilinan J."/>
            <person name="Park H.-J."/>
            <person name="Ramirez L."/>
            <person name="Alfaro M."/>
            <person name="Sun H."/>
            <person name="Tritt A."/>
            <person name="Yoshinaga Y."/>
            <person name="Zwiers L.-H."/>
            <person name="Turgeon B."/>
            <person name="Goodwin S."/>
            <person name="Spatafora J."/>
            <person name="Crous P."/>
            <person name="Grigoriev I."/>
        </authorList>
    </citation>
    <scope>NUCLEOTIDE SEQUENCE</scope>
    <source>
        <strain evidence="1">CBS 110217</strain>
    </source>
</reference>
<proteinExistence type="predicted"/>
<sequence>MTTFTLLPSEIRYGILERVVRSATAPAEPPDVDHAVSEDWTTYKLFNGPAYIRAEAPALLQRPKRATSQLLSLLLVSKGFHQDVQHIWTQHVAPTLFPVLSMSLVGADGDRAWKGVLLSWLSPLPVFPNVTRIEWNIRFYDQKSRPTGHASRNRSYTEDEITHDLTLVHVFEKAILRDWYGLQTHFPPELPESDDGSLGYWVLKLSTKVDPDAHLASSEFFETPDQHIKIMPHPYKDTPELKDYLSGYVEFGILTGAEVWIDDTLVCRLTPQAKARSKDLDTRTPSHTSEGVEKFDVMCEEVSFARIYAYIDCRDIADYSKLFKHGVIFGFKSSIAKVNVSLWGKHFEYHAAKLGILDNNLKRCSHANIYIVSCSIFTYKQELCLQHKYWTGCGHTMRDIVDVSCRSVVLSDENVRGTKRSRALLSWVGIVASAVHGT</sequence>
<dbReference type="EMBL" id="ML978323">
    <property type="protein sequence ID" value="KAF2023815.1"/>
    <property type="molecule type" value="Genomic_DNA"/>
</dbReference>
<dbReference type="Proteomes" id="UP000799777">
    <property type="component" value="Unassembled WGS sequence"/>
</dbReference>
<organism evidence="1 2">
    <name type="scientific">Setomelanomma holmii</name>
    <dbReference type="NCBI Taxonomy" id="210430"/>
    <lineage>
        <taxon>Eukaryota</taxon>
        <taxon>Fungi</taxon>
        <taxon>Dikarya</taxon>
        <taxon>Ascomycota</taxon>
        <taxon>Pezizomycotina</taxon>
        <taxon>Dothideomycetes</taxon>
        <taxon>Pleosporomycetidae</taxon>
        <taxon>Pleosporales</taxon>
        <taxon>Pleosporineae</taxon>
        <taxon>Phaeosphaeriaceae</taxon>
        <taxon>Setomelanomma</taxon>
    </lineage>
</organism>
<evidence type="ECO:0000313" key="2">
    <source>
        <dbReference type="Proteomes" id="UP000799777"/>
    </source>
</evidence>
<evidence type="ECO:0000313" key="1">
    <source>
        <dbReference type="EMBL" id="KAF2023815.1"/>
    </source>
</evidence>